<dbReference type="CDD" id="cd17321">
    <property type="entry name" value="MFS_MMR_MDR_like"/>
    <property type="match status" value="1"/>
</dbReference>
<evidence type="ECO:0000256" key="1">
    <source>
        <dbReference type="ARBA" id="ARBA00004141"/>
    </source>
</evidence>
<dbReference type="OrthoDB" id="2130629at2759"/>
<keyword evidence="4 7" id="KW-1133">Transmembrane helix</keyword>
<proteinExistence type="predicted"/>
<feature type="transmembrane region" description="Helical" evidence="7">
    <location>
        <begin position="447"/>
        <end position="468"/>
    </location>
</feature>
<name>A0A1S8B2R4_9PEZI</name>
<comment type="subcellular location">
    <subcellularLocation>
        <location evidence="1">Membrane</location>
        <topology evidence="1">Multi-pass membrane protein</topology>
    </subcellularLocation>
</comment>
<evidence type="ECO:0000259" key="8">
    <source>
        <dbReference type="PROSITE" id="PS50850"/>
    </source>
</evidence>
<comment type="caution">
    <text evidence="9">The sequence shown here is derived from an EMBL/GenBank/DDBJ whole genome shotgun (WGS) entry which is preliminary data.</text>
</comment>
<feature type="non-terminal residue" evidence="9">
    <location>
        <position position="1"/>
    </location>
</feature>
<keyword evidence="2" id="KW-0813">Transport</keyword>
<evidence type="ECO:0000313" key="9">
    <source>
        <dbReference type="EMBL" id="OMP81789.1"/>
    </source>
</evidence>
<reference evidence="9 10" key="1">
    <citation type="submission" date="2017-01" db="EMBL/GenBank/DDBJ databases">
        <title>Draft genome sequence of Diplodia seriata F98.1, a fungal species involved in grapevine trunk diseases.</title>
        <authorList>
            <person name="Robert-Siegwald G."/>
            <person name="Vallet J."/>
            <person name="Abou-Mansour E."/>
            <person name="Xu J."/>
            <person name="Rey P."/>
            <person name="Bertsch C."/>
            <person name="Rego C."/>
            <person name="Larignon P."/>
            <person name="Fontaine F."/>
            <person name="Lebrun M.-H."/>
        </authorList>
    </citation>
    <scope>NUCLEOTIDE SEQUENCE [LARGE SCALE GENOMIC DNA]</scope>
    <source>
        <strain evidence="9 10">F98.1</strain>
    </source>
</reference>
<sequence length="567" mass="58899">IPITFWPSCGSTTYCVTPRLTELRRCSAMFLDLANLSAITIALPTIQENFNVDVGNLQWMISAYALTFGGFLLLGGRGGDIFGHRRVLLFGMVFFALFSLVCALSPTFIGLVIARAFQGIGAAFTIPPAQAHVALYFTEPAKKAKALGIWGAAGSLGFIIGLILGGVLTAFLGWRWIFWISLIISALVIPAAYLVLPRPRSSDRATTPPPSDDEPANAAADNDAVVPPTAPPPPKKLLHSLRERLIRFDAVGIALGVPGILLLTYALTSANAAGWGTPPILAPLCVSVALLACFARHERRAPQAILAPHLFRSASFNVTLLLAVLTYAVRQACTYFLTVQLQREFGLSAVATSARFVPLGVSALVCNTLSGRLVPVLGARAMFVLGWLLATPGVALFALTTPHSSYWRSTLPGSVLYIAGIGAVYIAANVVVVSGASRSDQGAAAGVFNVALQVGGSVVGLAALTAVGEGVGGGGEGGGEIGVEGYKAVYWACVGLCVVGLGVSVLAVDVPEGLRGSVWRGKDGGGSGEGAGTGPAAAEGRAESRDGLSVASSQHELQPVVRESRER</sequence>
<dbReference type="Pfam" id="PF07690">
    <property type="entry name" value="MFS_1"/>
    <property type="match status" value="1"/>
</dbReference>
<dbReference type="Gene3D" id="1.20.1720.10">
    <property type="entry name" value="Multidrug resistance protein D"/>
    <property type="match status" value="1"/>
</dbReference>
<gene>
    <name evidence="9" type="ORF">BK809_0006097</name>
</gene>
<feature type="transmembrane region" description="Helical" evidence="7">
    <location>
        <begin position="119"/>
        <end position="137"/>
    </location>
</feature>
<evidence type="ECO:0000256" key="7">
    <source>
        <dbReference type="SAM" id="Phobius"/>
    </source>
</evidence>
<dbReference type="InterPro" id="IPR036259">
    <property type="entry name" value="MFS_trans_sf"/>
</dbReference>
<dbReference type="Proteomes" id="UP000190776">
    <property type="component" value="Unassembled WGS sequence"/>
</dbReference>
<organism evidence="9 10">
    <name type="scientific">Diplodia seriata</name>
    <dbReference type="NCBI Taxonomy" id="420778"/>
    <lineage>
        <taxon>Eukaryota</taxon>
        <taxon>Fungi</taxon>
        <taxon>Dikarya</taxon>
        <taxon>Ascomycota</taxon>
        <taxon>Pezizomycotina</taxon>
        <taxon>Dothideomycetes</taxon>
        <taxon>Dothideomycetes incertae sedis</taxon>
        <taxon>Botryosphaeriales</taxon>
        <taxon>Botryosphaeriaceae</taxon>
        <taxon>Diplodia</taxon>
    </lineage>
</organism>
<evidence type="ECO:0000256" key="2">
    <source>
        <dbReference type="ARBA" id="ARBA00022448"/>
    </source>
</evidence>
<feature type="transmembrane region" description="Helical" evidence="7">
    <location>
        <begin position="245"/>
        <end position="268"/>
    </location>
</feature>
<feature type="region of interest" description="Disordered" evidence="6">
    <location>
        <begin position="203"/>
        <end position="233"/>
    </location>
</feature>
<dbReference type="PROSITE" id="PS50850">
    <property type="entry name" value="MFS"/>
    <property type="match status" value="1"/>
</dbReference>
<keyword evidence="3 7" id="KW-0812">Transmembrane</keyword>
<dbReference type="AlphaFoldDB" id="A0A1S8B2R4"/>
<dbReference type="STRING" id="420778.A0A1S8B2R4"/>
<feature type="transmembrane region" description="Helical" evidence="7">
    <location>
        <begin position="280"/>
        <end position="297"/>
    </location>
</feature>
<evidence type="ECO:0000313" key="10">
    <source>
        <dbReference type="Proteomes" id="UP000190776"/>
    </source>
</evidence>
<protein>
    <submittedName>
        <fullName evidence="9">Drug resistance protein</fullName>
    </submittedName>
</protein>
<feature type="transmembrane region" description="Helical" evidence="7">
    <location>
        <begin position="58"/>
        <end position="75"/>
    </location>
</feature>
<feature type="compositionally biased region" description="Gly residues" evidence="6">
    <location>
        <begin position="524"/>
        <end position="533"/>
    </location>
</feature>
<dbReference type="InterPro" id="IPR020846">
    <property type="entry name" value="MFS_dom"/>
</dbReference>
<evidence type="ECO:0000256" key="4">
    <source>
        <dbReference type="ARBA" id="ARBA00022989"/>
    </source>
</evidence>
<feature type="transmembrane region" description="Helical" evidence="7">
    <location>
        <begin position="414"/>
        <end position="435"/>
    </location>
</feature>
<feature type="compositionally biased region" description="Low complexity" evidence="6">
    <location>
        <begin position="216"/>
        <end position="227"/>
    </location>
</feature>
<dbReference type="Gene3D" id="1.20.1250.20">
    <property type="entry name" value="MFS general substrate transporter like domains"/>
    <property type="match status" value="1"/>
</dbReference>
<dbReference type="InterPro" id="IPR011701">
    <property type="entry name" value="MFS"/>
</dbReference>
<dbReference type="EMBL" id="MSZU01000114">
    <property type="protein sequence ID" value="OMP81789.1"/>
    <property type="molecule type" value="Genomic_DNA"/>
</dbReference>
<evidence type="ECO:0000256" key="6">
    <source>
        <dbReference type="SAM" id="MobiDB-lite"/>
    </source>
</evidence>
<feature type="transmembrane region" description="Helical" evidence="7">
    <location>
        <begin position="87"/>
        <end position="113"/>
    </location>
</feature>
<dbReference type="PANTHER" id="PTHR42718">
    <property type="entry name" value="MAJOR FACILITATOR SUPERFAMILY MULTIDRUG TRANSPORTER MFSC"/>
    <property type="match status" value="1"/>
</dbReference>
<evidence type="ECO:0000256" key="3">
    <source>
        <dbReference type="ARBA" id="ARBA00022692"/>
    </source>
</evidence>
<feature type="region of interest" description="Disordered" evidence="6">
    <location>
        <begin position="518"/>
        <end position="567"/>
    </location>
</feature>
<feature type="transmembrane region" description="Helical" evidence="7">
    <location>
        <begin position="149"/>
        <end position="170"/>
    </location>
</feature>
<keyword evidence="5 7" id="KW-0472">Membrane</keyword>
<feature type="transmembrane region" description="Helical" evidence="7">
    <location>
        <begin position="488"/>
        <end position="510"/>
    </location>
</feature>
<feature type="transmembrane region" description="Helical" evidence="7">
    <location>
        <begin position="349"/>
        <end position="369"/>
    </location>
</feature>
<dbReference type="PANTHER" id="PTHR42718:SF9">
    <property type="entry name" value="MAJOR FACILITATOR SUPERFAMILY MULTIDRUG TRANSPORTER MFSC"/>
    <property type="match status" value="1"/>
</dbReference>
<dbReference type="GO" id="GO:0016020">
    <property type="term" value="C:membrane"/>
    <property type="evidence" value="ECO:0007669"/>
    <property type="project" value="UniProtKB-SubCell"/>
</dbReference>
<feature type="transmembrane region" description="Helical" evidence="7">
    <location>
        <begin position="381"/>
        <end position="402"/>
    </location>
</feature>
<feature type="transmembrane region" description="Helical" evidence="7">
    <location>
        <begin position="176"/>
        <end position="196"/>
    </location>
</feature>
<dbReference type="GO" id="GO:0022857">
    <property type="term" value="F:transmembrane transporter activity"/>
    <property type="evidence" value="ECO:0007669"/>
    <property type="project" value="InterPro"/>
</dbReference>
<feature type="domain" description="Major facilitator superfamily (MFS) profile" evidence="8">
    <location>
        <begin position="21"/>
        <end position="512"/>
    </location>
</feature>
<accession>A0A1S8B2R4</accession>
<feature type="transmembrane region" description="Helical" evidence="7">
    <location>
        <begin position="309"/>
        <end position="329"/>
    </location>
</feature>
<evidence type="ECO:0000256" key="5">
    <source>
        <dbReference type="ARBA" id="ARBA00023136"/>
    </source>
</evidence>
<dbReference type="SUPFAM" id="SSF103473">
    <property type="entry name" value="MFS general substrate transporter"/>
    <property type="match status" value="1"/>
</dbReference>